<evidence type="ECO:0000313" key="3">
    <source>
        <dbReference type="Proteomes" id="UP000567795"/>
    </source>
</evidence>
<evidence type="ECO:0000313" key="2">
    <source>
        <dbReference type="EMBL" id="NYI07688.1"/>
    </source>
</evidence>
<accession>A0A853AB06</accession>
<protein>
    <submittedName>
        <fullName evidence="2">Uncharacterized protein</fullName>
    </submittedName>
</protein>
<comment type="caution">
    <text evidence="2">The sequence shown here is derived from an EMBL/GenBank/DDBJ whole genome shotgun (WGS) entry which is preliminary data.</text>
</comment>
<keyword evidence="1" id="KW-1133">Transmembrane helix</keyword>
<organism evidence="2 3">
    <name type="scientific">Allostreptomyces psammosilenae</name>
    <dbReference type="NCBI Taxonomy" id="1892865"/>
    <lineage>
        <taxon>Bacteria</taxon>
        <taxon>Bacillati</taxon>
        <taxon>Actinomycetota</taxon>
        <taxon>Actinomycetes</taxon>
        <taxon>Kitasatosporales</taxon>
        <taxon>Streptomycetaceae</taxon>
        <taxon>Allostreptomyces</taxon>
    </lineage>
</organism>
<dbReference type="RefSeq" id="WP_179816655.1">
    <property type="nucleotide sequence ID" value="NZ_JACBZD010000002.1"/>
</dbReference>
<keyword evidence="1" id="KW-0812">Transmembrane</keyword>
<gene>
    <name evidence="2" type="ORF">FHU37_004717</name>
</gene>
<reference evidence="2 3" key="1">
    <citation type="submission" date="2020-07" db="EMBL/GenBank/DDBJ databases">
        <title>Sequencing the genomes of 1000 actinobacteria strains.</title>
        <authorList>
            <person name="Klenk H.-P."/>
        </authorList>
    </citation>
    <scope>NUCLEOTIDE SEQUENCE [LARGE SCALE GENOMIC DNA]</scope>
    <source>
        <strain evidence="2 3">DSM 42178</strain>
    </source>
</reference>
<dbReference type="AlphaFoldDB" id="A0A853AB06"/>
<dbReference type="EMBL" id="JACBZD010000002">
    <property type="protein sequence ID" value="NYI07688.1"/>
    <property type="molecule type" value="Genomic_DNA"/>
</dbReference>
<keyword evidence="3" id="KW-1185">Reference proteome</keyword>
<feature type="transmembrane region" description="Helical" evidence="1">
    <location>
        <begin position="21"/>
        <end position="41"/>
    </location>
</feature>
<dbReference type="Proteomes" id="UP000567795">
    <property type="component" value="Unassembled WGS sequence"/>
</dbReference>
<sequence length="65" mass="6697">MTNLRPNRSGDQPPRPSNKTLMLLTAGVITLGVALAVPAVGPALTAATSVVTAVAMQQKGNDKER</sequence>
<evidence type="ECO:0000256" key="1">
    <source>
        <dbReference type="SAM" id="Phobius"/>
    </source>
</evidence>
<name>A0A853AB06_9ACTN</name>
<keyword evidence="1" id="KW-0472">Membrane</keyword>
<proteinExistence type="predicted"/>